<dbReference type="GO" id="GO:0005829">
    <property type="term" value="C:cytosol"/>
    <property type="evidence" value="ECO:0007669"/>
    <property type="project" value="TreeGrafter"/>
</dbReference>
<dbReference type="Pfam" id="PF13538">
    <property type="entry name" value="UvrD_C_2"/>
    <property type="match status" value="1"/>
</dbReference>
<dbReference type="Pfam" id="PF00580">
    <property type="entry name" value="UvrD-helicase"/>
    <property type="match status" value="1"/>
</dbReference>
<keyword evidence="4 5" id="KW-0067">ATP-binding</keyword>
<keyword evidence="9" id="KW-1185">Reference proteome</keyword>
<dbReference type="PROSITE" id="PS51198">
    <property type="entry name" value="UVRD_HELICASE_ATP_BIND"/>
    <property type="match status" value="1"/>
</dbReference>
<evidence type="ECO:0000256" key="5">
    <source>
        <dbReference type="PROSITE-ProRule" id="PRU00560"/>
    </source>
</evidence>
<keyword evidence="2 5" id="KW-0378">Hydrolase</keyword>
<dbReference type="PANTHER" id="PTHR11070:SF17">
    <property type="entry name" value="DNA HELICASE IV"/>
    <property type="match status" value="1"/>
</dbReference>
<organism evidence="8 9">
    <name type="scientific">Paenibacillus antri</name>
    <dbReference type="NCBI Taxonomy" id="2582848"/>
    <lineage>
        <taxon>Bacteria</taxon>
        <taxon>Bacillati</taxon>
        <taxon>Bacillota</taxon>
        <taxon>Bacilli</taxon>
        <taxon>Bacillales</taxon>
        <taxon>Paenibacillaceae</taxon>
        <taxon>Paenibacillus</taxon>
    </lineage>
</organism>
<gene>
    <name evidence="8" type="ORF">FE782_21465</name>
</gene>
<dbReference type="GO" id="GO:0043138">
    <property type="term" value="F:3'-5' DNA helicase activity"/>
    <property type="evidence" value="ECO:0007669"/>
    <property type="project" value="TreeGrafter"/>
</dbReference>
<dbReference type="EMBL" id="VCIW01000016">
    <property type="protein sequence ID" value="TLS50237.1"/>
    <property type="molecule type" value="Genomic_DNA"/>
</dbReference>
<dbReference type="InterPro" id="IPR027785">
    <property type="entry name" value="UvrD-like_helicase_C"/>
</dbReference>
<feature type="domain" description="UvrD-like helicase ATP-binding" evidence="7">
    <location>
        <begin position="215"/>
        <end position="596"/>
    </location>
</feature>
<dbReference type="GO" id="GO:0000725">
    <property type="term" value="P:recombinational repair"/>
    <property type="evidence" value="ECO:0007669"/>
    <property type="project" value="TreeGrafter"/>
</dbReference>
<evidence type="ECO:0000256" key="4">
    <source>
        <dbReference type="ARBA" id="ARBA00022840"/>
    </source>
</evidence>
<feature type="coiled-coil region" evidence="6">
    <location>
        <begin position="390"/>
        <end position="417"/>
    </location>
</feature>
<evidence type="ECO:0000313" key="9">
    <source>
        <dbReference type="Proteomes" id="UP000309676"/>
    </source>
</evidence>
<evidence type="ECO:0000256" key="2">
    <source>
        <dbReference type="ARBA" id="ARBA00022801"/>
    </source>
</evidence>
<feature type="coiled-coil region" evidence="6">
    <location>
        <begin position="11"/>
        <end position="38"/>
    </location>
</feature>
<dbReference type="Gene3D" id="3.40.50.300">
    <property type="entry name" value="P-loop containing nucleotide triphosphate hydrolases"/>
    <property type="match status" value="3"/>
</dbReference>
<dbReference type="InterPro" id="IPR000212">
    <property type="entry name" value="DNA_helicase_UvrD/REP"/>
</dbReference>
<dbReference type="GO" id="GO:0016787">
    <property type="term" value="F:hydrolase activity"/>
    <property type="evidence" value="ECO:0007669"/>
    <property type="project" value="UniProtKB-UniRule"/>
</dbReference>
<evidence type="ECO:0000256" key="3">
    <source>
        <dbReference type="ARBA" id="ARBA00022806"/>
    </source>
</evidence>
<keyword evidence="1 5" id="KW-0547">Nucleotide-binding</keyword>
<dbReference type="NCBIfam" id="NF041464">
    <property type="entry name" value="HelD_BACSU"/>
    <property type="match status" value="1"/>
</dbReference>
<proteinExistence type="predicted"/>
<accession>A0A5R9G1L8</accession>
<evidence type="ECO:0000313" key="8">
    <source>
        <dbReference type="EMBL" id="TLS50237.1"/>
    </source>
</evidence>
<feature type="binding site" evidence="5">
    <location>
        <begin position="236"/>
        <end position="243"/>
    </location>
    <ligand>
        <name>ATP</name>
        <dbReference type="ChEBI" id="CHEBI:30616"/>
    </ligand>
</feature>
<sequence>MGGTYVMSLPEEELRREERRLETVLERVEREIEESRVTAGGRKEQLVGGKRELWEDLVYDTDDWFEAAVQLTQQAQELSQHATSYRLAQGRSEHLQRLLSNPYFARFDFRETGSETDEPIYLGTMSIADEETHEVIVYDWRAPVAGMYYDYGPGPASYDAPDGKVTGEMTLKRQFVIRGGKLLAAFDTGVTIGDEMLQRMLGQGADDKMKSIVTTIQREQNRIIRETDHRFVFVQGAAGSGKTSAALQRVAYLLYKYRNYWEPEQVVLFSPNDVFNDYVSNVLPELGEDAIPQTTFYDYVWRRLRHVGDVEHPYDQLEYLLSSPEASDPRREGIRVKASLAFAERIDAYAKTLAERGVVFRSLTRKDKTVFDAAELEAMFYVEFAKQRPPHRLESMKERLLERLKELERKRAVALYRKWLKEPNYLGTEQELKRLGLAKAKKAYAPLREQVAAYAFLDVVGTYRRLLADIDAGGASFPVRAAEWGAIVRDTNDRLDASAALPYEDAVPMLYLLEALHGASRMNRVRHVVVDEAQDYTPLQWAYLRRLFPNAGVTAVGDANQAIHGVELEGGHMASAKAFPAEETVEIRLKKSYRSTRQIVAFASAMLPDAAENEPFERDGPPPDVTVVPEAAGESDFGRLAAERIRKLLAEGSGSIAVVAKTAKAAEDAYRQLAAQGVSASRLTKETKTFPSGIVVLPSYLAKGLEFDAVVVWDAGAGAYARESERKLLYTVCTRALHRLVVLAKGEPSPFLRDVPERLYASSR</sequence>
<keyword evidence="6" id="KW-0175">Coiled coil</keyword>
<dbReference type="AlphaFoldDB" id="A0A5R9G1L8"/>
<name>A0A5R9G1L8_9BACL</name>
<evidence type="ECO:0000256" key="1">
    <source>
        <dbReference type="ARBA" id="ARBA00022741"/>
    </source>
</evidence>
<dbReference type="InterPro" id="IPR014016">
    <property type="entry name" value="UvrD-like_ATP-bd"/>
</dbReference>
<comment type="caution">
    <text evidence="8">The sequence shown here is derived from an EMBL/GenBank/DDBJ whole genome shotgun (WGS) entry which is preliminary data.</text>
</comment>
<dbReference type="GO" id="GO:0003677">
    <property type="term" value="F:DNA binding"/>
    <property type="evidence" value="ECO:0007669"/>
    <property type="project" value="InterPro"/>
</dbReference>
<evidence type="ECO:0000259" key="7">
    <source>
        <dbReference type="PROSITE" id="PS51198"/>
    </source>
</evidence>
<dbReference type="Proteomes" id="UP000309676">
    <property type="component" value="Unassembled WGS sequence"/>
</dbReference>
<evidence type="ECO:0000256" key="6">
    <source>
        <dbReference type="SAM" id="Coils"/>
    </source>
</evidence>
<dbReference type="InterPro" id="IPR048228">
    <property type="entry name" value="HelD_bacillota"/>
</dbReference>
<dbReference type="GO" id="GO:0005524">
    <property type="term" value="F:ATP binding"/>
    <property type="evidence" value="ECO:0007669"/>
    <property type="project" value="UniProtKB-UniRule"/>
</dbReference>
<dbReference type="InterPro" id="IPR027417">
    <property type="entry name" value="P-loop_NTPase"/>
</dbReference>
<dbReference type="SUPFAM" id="SSF52540">
    <property type="entry name" value="P-loop containing nucleoside triphosphate hydrolases"/>
    <property type="match status" value="1"/>
</dbReference>
<reference evidence="8 9" key="1">
    <citation type="submission" date="2019-05" db="EMBL/GenBank/DDBJ databases">
        <authorList>
            <person name="Narsing Rao M.P."/>
            <person name="Li W.J."/>
        </authorList>
    </citation>
    <scope>NUCLEOTIDE SEQUENCE [LARGE SCALE GENOMIC DNA]</scope>
    <source>
        <strain evidence="8 9">SYSU_K30003</strain>
    </source>
</reference>
<dbReference type="PANTHER" id="PTHR11070">
    <property type="entry name" value="UVRD / RECB / PCRA DNA HELICASE FAMILY MEMBER"/>
    <property type="match status" value="1"/>
</dbReference>
<protein>
    <submittedName>
        <fullName evidence="8">Helicase IV</fullName>
    </submittedName>
</protein>
<keyword evidence="3 5" id="KW-0347">Helicase</keyword>